<accession>Q1N6W2</accession>
<name>Q1N6W2_9GAMM</name>
<organism evidence="1 2">
    <name type="scientific">Bermanella marisrubri</name>
    <dbReference type="NCBI Taxonomy" id="207949"/>
    <lineage>
        <taxon>Bacteria</taxon>
        <taxon>Pseudomonadati</taxon>
        <taxon>Pseudomonadota</taxon>
        <taxon>Gammaproteobacteria</taxon>
        <taxon>Oceanospirillales</taxon>
        <taxon>Oceanospirillaceae</taxon>
        <taxon>Bermanella</taxon>
    </lineage>
</organism>
<sequence>MAEQERNFYARSEEEQQAFLEQTWCNNCQEPDLGMTDPSEFEQDGVIVIQGKCKKCGEIVTTELADDADEDF</sequence>
<dbReference type="OrthoDB" id="6120657at2"/>
<dbReference type="RefSeq" id="WP_007016901.1">
    <property type="nucleotide sequence ID" value="NZ_CH724113.1"/>
</dbReference>
<dbReference type="Proteomes" id="UP000004263">
    <property type="component" value="Unassembled WGS sequence"/>
</dbReference>
<evidence type="ECO:0000313" key="1">
    <source>
        <dbReference type="EMBL" id="EAT13480.1"/>
    </source>
</evidence>
<gene>
    <name evidence="1" type="ORF">RED65_08819</name>
</gene>
<dbReference type="EMBL" id="AAQH01000001">
    <property type="protein sequence ID" value="EAT13480.1"/>
    <property type="molecule type" value="Genomic_DNA"/>
</dbReference>
<dbReference type="AlphaFoldDB" id="Q1N6W2"/>
<keyword evidence="2" id="KW-1185">Reference proteome</keyword>
<comment type="caution">
    <text evidence="1">The sequence shown here is derived from an EMBL/GenBank/DDBJ whole genome shotgun (WGS) entry which is preliminary data.</text>
</comment>
<protein>
    <submittedName>
        <fullName evidence="1">Uncharacterized protein</fullName>
    </submittedName>
</protein>
<evidence type="ECO:0000313" key="2">
    <source>
        <dbReference type="Proteomes" id="UP000004263"/>
    </source>
</evidence>
<reference evidence="1 2" key="1">
    <citation type="submission" date="2006-03" db="EMBL/GenBank/DDBJ databases">
        <authorList>
            <person name="Pinhassi J."/>
            <person name="Pedros-Alio C."/>
            <person name="Ferriera S."/>
            <person name="Johnson J."/>
            <person name="Kravitz S."/>
            <person name="Halpern A."/>
            <person name="Remington K."/>
            <person name="Beeson K."/>
            <person name="Tran B."/>
            <person name="Rogers Y.-H."/>
            <person name="Friedman R."/>
            <person name="Venter J.C."/>
        </authorList>
    </citation>
    <scope>NUCLEOTIDE SEQUENCE [LARGE SCALE GENOMIC DNA]</scope>
    <source>
        <strain evidence="1 2">RED65</strain>
    </source>
</reference>
<dbReference type="HOGENOM" id="CLU_2683508_0_0_6"/>
<proteinExistence type="predicted"/>